<dbReference type="SMART" id="SM00388">
    <property type="entry name" value="HisKA"/>
    <property type="match status" value="1"/>
</dbReference>
<keyword evidence="18" id="KW-1185">Reference proteome</keyword>
<comment type="subcellular location">
    <subcellularLocation>
        <location evidence="2">Cell membrane</location>
        <topology evidence="2">Multi-pass membrane protein</topology>
    </subcellularLocation>
</comment>
<dbReference type="Proteomes" id="UP001589609">
    <property type="component" value="Unassembled WGS sequence"/>
</dbReference>
<dbReference type="InterPro" id="IPR003660">
    <property type="entry name" value="HAMP_dom"/>
</dbReference>
<keyword evidence="12" id="KW-0902">Two-component regulatory system</keyword>
<dbReference type="Pfam" id="PF02518">
    <property type="entry name" value="HATPase_c"/>
    <property type="match status" value="1"/>
</dbReference>
<dbReference type="PANTHER" id="PTHR45436:SF5">
    <property type="entry name" value="SENSOR HISTIDINE KINASE TRCS"/>
    <property type="match status" value="1"/>
</dbReference>
<evidence type="ECO:0000256" key="8">
    <source>
        <dbReference type="ARBA" id="ARBA00022741"/>
    </source>
</evidence>
<feature type="domain" description="HAMP" evidence="16">
    <location>
        <begin position="202"/>
        <end position="255"/>
    </location>
</feature>
<comment type="caution">
    <text evidence="17">The sequence shown here is derived from an EMBL/GenBank/DDBJ whole genome shotgun (WGS) entry which is preliminary data.</text>
</comment>
<reference evidence="17 18" key="1">
    <citation type="submission" date="2024-09" db="EMBL/GenBank/DDBJ databases">
        <authorList>
            <person name="Sun Q."/>
            <person name="Mori K."/>
        </authorList>
    </citation>
    <scope>NUCLEOTIDE SEQUENCE [LARGE SCALE GENOMIC DNA]</scope>
    <source>
        <strain evidence="17 18">JCM 11201</strain>
    </source>
</reference>
<dbReference type="GO" id="GO:0016301">
    <property type="term" value="F:kinase activity"/>
    <property type="evidence" value="ECO:0007669"/>
    <property type="project" value="UniProtKB-KW"/>
</dbReference>
<dbReference type="PROSITE" id="PS50885">
    <property type="entry name" value="HAMP"/>
    <property type="match status" value="1"/>
</dbReference>
<dbReference type="SUPFAM" id="SSF158472">
    <property type="entry name" value="HAMP domain-like"/>
    <property type="match status" value="1"/>
</dbReference>
<evidence type="ECO:0000256" key="14">
    <source>
        <dbReference type="SAM" id="Phobius"/>
    </source>
</evidence>
<keyword evidence="5" id="KW-0597">Phosphoprotein</keyword>
<dbReference type="InterPro" id="IPR003661">
    <property type="entry name" value="HisK_dim/P_dom"/>
</dbReference>
<dbReference type="InterPro" id="IPR005467">
    <property type="entry name" value="His_kinase_dom"/>
</dbReference>
<evidence type="ECO:0000256" key="9">
    <source>
        <dbReference type="ARBA" id="ARBA00022777"/>
    </source>
</evidence>
<evidence type="ECO:0000256" key="5">
    <source>
        <dbReference type="ARBA" id="ARBA00022553"/>
    </source>
</evidence>
<dbReference type="Gene3D" id="3.30.565.10">
    <property type="entry name" value="Histidine kinase-like ATPase, C-terminal domain"/>
    <property type="match status" value="1"/>
</dbReference>
<dbReference type="EC" id="2.7.13.3" evidence="3"/>
<name>A0ABV5WN32_9BACI</name>
<dbReference type="RefSeq" id="WP_379952066.1">
    <property type="nucleotide sequence ID" value="NZ_JBHMAF010000196.1"/>
</dbReference>
<dbReference type="CDD" id="cd06225">
    <property type="entry name" value="HAMP"/>
    <property type="match status" value="1"/>
</dbReference>
<dbReference type="PROSITE" id="PS50109">
    <property type="entry name" value="HIS_KIN"/>
    <property type="match status" value="1"/>
</dbReference>
<keyword evidence="11 14" id="KW-1133">Transmembrane helix</keyword>
<dbReference type="SMART" id="SM00304">
    <property type="entry name" value="HAMP"/>
    <property type="match status" value="1"/>
</dbReference>
<organism evidence="17 18">
    <name type="scientific">Ectobacillus funiculus</name>
    <dbReference type="NCBI Taxonomy" id="137993"/>
    <lineage>
        <taxon>Bacteria</taxon>
        <taxon>Bacillati</taxon>
        <taxon>Bacillota</taxon>
        <taxon>Bacilli</taxon>
        <taxon>Bacillales</taxon>
        <taxon>Bacillaceae</taxon>
        <taxon>Ectobacillus</taxon>
    </lineage>
</organism>
<keyword evidence="7 14" id="KW-0812">Transmembrane</keyword>
<dbReference type="CDD" id="cd00075">
    <property type="entry name" value="HATPase"/>
    <property type="match status" value="1"/>
</dbReference>
<evidence type="ECO:0000256" key="2">
    <source>
        <dbReference type="ARBA" id="ARBA00004651"/>
    </source>
</evidence>
<evidence type="ECO:0000259" key="15">
    <source>
        <dbReference type="PROSITE" id="PS50109"/>
    </source>
</evidence>
<feature type="transmembrane region" description="Helical" evidence="14">
    <location>
        <begin position="21"/>
        <end position="43"/>
    </location>
</feature>
<evidence type="ECO:0000313" key="18">
    <source>
        <dbReference type="Proteomes" id="UP001589609"/>
    </source>
</evidence>
<keyword evidence="8" id="KW-0547">Nucleotide-binding</keyword>
<dbReference type="Pfam" id="PF00512">
    <property type="entry name" value="HisKA"/>
    <property type="match status" value="1"/>
</dbReference>
<dbReference type="Pfam" id="PF00672">
    <property type="entry name" value="HAMP"/>
    <property type="match status" value="1"/>
</dbReference>
<evidence type="ECO:0000259" key="16">
    <source>
        <dbReference type="PROSITE" id="PS50885"/>
    </source>
</evidence>
<keyword evidence="13 14" id="KW-0472">Membrane</keyword>
<keyword evidence="9 17" id="KW-0418">Kinase</keyword>
<dbReference type="PANTHER" id="PTHR45436">
    <property type="entry name" value="SENSOR HISTIDINE KINASE YKOH"/>
    <property type="match status" value="1"/>
</dbReference>
<sequence length="491" mass="55298">MRDTFRRLRGWFPLESLRVQLLSRTLLILAALLILVGLLQYVLMKDVVYKSEASSLQSQARSIPPIAWERMEGDKQDKEEQLPFFFIPKANLAFIDWDGNYTVLSDEYQNVAPPRLAAEQYEKALKRKPELNYSIVKNDAGTEQLVVLQPTASKSGNIIGVIQISTPTAPLKELLLRQLATFIVLSLLAMLLGLFGYLPVLRKTLVPLFNMVETAEQIDAGNLARRFSTAQRQEEIDRLAASFNGMLERLEASFKAEQETKEQMRRLVADASHELRTPLTSIHGFLEVLLRGAANKPEQLNRALQSMHSESERLNKLVQNLLLLARLDRTPHLELLPGNLGELLGEMEPQLRILAGERQVDMEIKEQITCKYDSDQLKQIVLNLFHNAVQHTDSKEGHIHVVLTEEKNWIQLVVSDNGPGIGSEHLPHVFERFYRSDSSRTRKYGGAGLGLSITKAIVDAHGGTIHVTSEEGKGSRFYVRLPKESSGPESP</sequence>
<proteinExistence type="predicted"/>
<evidence type="ECO:0000256" key="7">
    <source>
        <dbReference type="ARBA" id="ARBA00022692"/>
    </source>
</evidence>
<evidence type="ECO:0000256" key="12">
    <source>
        <dbReference type="ARBA" id="ARBA00023012"/>
    </source>
</evidence>
<gene>
    <name evidence="17" type="ORF">ACFFMS_27850</name>
</gene>
<dbReference type="CDD" id="cd00082">
    <property type="entry name" value="HisKA"/>
    <property type="match status" value="1"/>
</dbReference>
<dbReference type="SUPFAM" id="SSF47384">
    <property type="entry name" value="Homodimeric domain of signal transducing histidine kinase"/>
    <property type="match status" value="1"/>
</dbReference>
<dbReference type="SUPFAM" id="SSF55874">
    <property type="entry name" value="ATPase domain of HSP90 chaperone/DNA topoisomerase II/histidine kinase"/>
    <property type="match status" value="1"/>
</dbReference>
<evidence type="ECO:0000313" key="17">
    <source>
        <dbReference type="EMBL" id="MFB9762045.1"/>
    </source>
</evidence>
<protein>
    <recommendedName>
        <fullName evidence="3">histidine kinase</fullName>
        <ecNumber evidence="3">2.7.13.3</ecNumber>
    </recommendedName>
</protein>
<evidence type="ECO:0000256" key="6">
    <source>
        <dbReference type="ARBA" id="ARBA00022679"/>
    </source>
</evidence>
<evidence type="ECO:0000256" key="10">
    <source>
        <dbReference type="ARBA" id="ARBA00022840"/>
    </source>
</evidence>
<dbReference type="InterPro" id="IPR003594">
    <property type="entry name" value="HATPase_dom"/>
</dbReference>
<dbReference type="EMBL" id="JBHMAF010000196">
    <property type="protein sequence ID" value="MFB9762045.1"/>
    <property type="molecule type" value="Genomic_DNA"/>
</dbReference>
<dbReference type="Gene3D" id="6.10.340.10">
    <property type="match status" value="1"/>
</dbReference>
<dbReference type="InterPro" id="IPR004358">
    <property type="entry name" value="Sig_transdc_His_kin-like_C"/>
</dbReference>
<evidence type="ECO:0000256" key="4">
    <source>
        <dbReference type="ARBA" id="ARBA00022475"/>
    </source>
</evidence>
<dbReference type="PRINTS" id="PR00344">
    <property type="entry name" value="BCTRLSENSOR"/>
</dbReference>
<dbReference type="InterPro" id="IPR050428">
    <property type="entry name" value="TCS_sensor_his_kinase"/>
</dbReference>
<keyword evidence="10" id="KW-0067">ATP-binding</keyword>
<accession>A0ABV5WN32</accession>
<keyword evidence="6" id="KW-0808">Transferase</keyword>
<comment type="catalytic activity">
    <reaction evidence="1">
        <text>ATP + protein L-histidine = ADP + protein N-phospho-L-histidine.</text>
        <dbReference type="EC" id="2.7.13.3"/>
    </reaction>
</comment>
<evidence type="ECO:0000256" key="1">
    <source>
        <dbReference type="ARBA" id="ARBA00000085"/>
    </source>
</evidence>
<dbReference type="InterPro" id="IPR036890">
    <property type="entry name" value="HATPase_C_sf"/>
</dbReference>
<dbReference type="InterPro" id="IPR036097">
    <property type="entry name" value="HisK_dim/P_sf"/>
</dbReference>
<feature type="transmembrane region" description="Helical" evidence="14">
    <location>
        <begin position="179"/>
        <end position="201"/>
    </location>
</feature>
<evidence type="ECO:0000256" key="3">
    <source>
        <dbReference type="ARBA" id="ARBA00012438"/>
    </source>
</evidence>
<dbReference type="Gene3D" id="1.10.287.130">
    <property type="match status" value="1"/>
</dbReference>
<evidence type="ECO:0000256" key="11">
    <source>
        <dbReference type="ARBA" id="ARBA00022989"/>
    </source>
</evidence>
<keyword evidence="4" id="KW-1003">Cell membrane</keyword>
<evidence type="ECO:0000256" key="13">
    <source>
        <dbReference type="ARBA" id="ARBA00023136"/>
    </source>
</evidence>
<feature type="domain" description="Histidine kinase" evidence="15">
    <location>
        <begin position="270"/>
        <end position="485"/>
    </location>
</feature>
<dbReference type="SMART" id="SM00387">
    <property type="entry name" value="HATPase_c"/>
    <property type="match status" value="1"/>
</dbReference>